<comment type="caution">
    <text evidence="1">The sequence shown here is derived from an EMBL/GenBank/DDBJ whole genome shotgun (WGS) entry which is preliminary data.</text>
</comment>
<name>A0ABR3F8G9_9AGAR</name>
<dbReference type="Proteomes" id="UP001465976">
    <property type="component" value="Unassembled WGS sequence"/>
</dbReference>
<sequence>MKQLNGLPLDDDVVDRILMFSPDFVTLKSVILTSKAFHNVFQLYPNSIVRAVAYNIVGPALSQALRYVRYSDSGHETDTGDALDCEETGEYVPIKAHETVDLIRNAKMVKEMEKLFSLRHKDYKSKGTRLTFMESLRFQRAMYRIMLYCRIFDGEKYSEEHDPDNDSEDGDMAERLAEVRRERKKFLGAFSDEQLIQIHSVSRFLVETASTFYFYRTANVLSDTSDNLGDIALSASPDVIYACYETGSSSALVAYIDGWNDDILTNVRPMISGYLSHPLAKLYEERKVKPPSTDTLQWKAILDSVEGENDTCARCEDKVTKGSNLWGPTTYDFLTKVHSNFKSSLIIAYLPGHLRYNRVEGPYCMSLMSKIPPEENAYEYVVQDILDSDYKQDAFEDWKKDDHLCMSCLTKLLRENLHLWLLNKRIQAGDTVLAEDCWWGWNCRTQTHKQTHAEGKNHICPQTRFT</sequence>
<dbReference type="PANTHER" id="PTHR16079:SF4">
    <property type="entry name" value="E3 UBIQUITIN-PROTEIN LIGASE CHFR"/>
    <property type="match status" value="1"/>
</dbReference>
<keyword evidence="2" id="KW-1185">Reference proteome</keyword>
<evidence type="ECO:0008006" key="3">
    <source>
        <dbReference type="Google" id="ProtNLM"/>
    </source>
</evidence>
<proteinExistence type="predicted"/>
<evidence type="ECO:0000313" key="2">
    <source>
        <dbReference type="Proteomes" id="UP001465976"/>
    </source>
</evidence>
<protein>
    <recommendedName>
        <fullName evidence="3">F-box domain-containing protein</fullName>
    </recommendedName>
</protein>
<dbReference type="PANTHER" id="PTHR16079">
    <property type="entry name" value="UBIQUITIN LIGASE PROTEIN CHFR"/>
    <property type="match status" value="1"/>
</dbReference>
<reference evidence="1 2" key="1">
    <citation type="submission" date="2024-02" db="EMBL/GenBank/DDBJ databases">
        <title>A draft genome for the cacao thread blight pathogen Marasmius crinis-equi.</title>
        <authorList>
            <person name="Cohen S.P."/>
            <person name="Baruah I.K."/>
            <person name="Amoako-Attah I."/>
            <person name="Bukari Y."/>
            <person name="Meinhardt L.W."/>
            <person name="Bailey B.A."/>
        </authorList>
    </citation>
    <scope>NUCLEOTIDE SEQUENCE [LARGE SCALE GENOMIC DNA]</scope>
    <source>
        <strain evidence="1 2">GH-76</strain>
    </source>
</reference>
<organism evidence="1 2">
    <name type="scientific">Marasmius crinis-equi</name>
    <dbReference type="NCBI Taxonomy" id="585013"/>
    <lineage>
        <taxon>Eukaryota</taxon>
        <taxon>Fungi</taxon>
        <taxon>Dikarya</taxon>
        <taxon>Basidiomycota</taxon>
        <taxon>Agaricomycotina</taxon>
        <taxon>Agaricomycetes</taxon>
        <taxon>Agaricomycetidae</taxon>
        <taxon>Agaricales</taxon>
        <taxon>Marasmiineae</taxon>
        <taxon>Marasmiaceae</taxon>
        <taxon>Marasmius</taxon>
    </lineage>
</organism>
<gene>
    <name evidence="1" type="ORF">V5O48_010426</name>
</gene>
<accession>A0ABR3F8G9</accession>
<dbReference type="InterPro" id="IPR052256">
    <property type="entry name" value="E3_ubiquitin-ligase_CHFR"/>
</dbReference>
<dbReference type="EMBL" id="JBAHYK010000754">
    <property type="protein sequence ID" value="KAL0571535.1"/>
    <property type="molecule type" value="Genomic_DNA"/>
</dbReference>
<evidence type="ECO:0000313" key="1">
    <source>
        <dbReference type="EMBL" id="KAL0571535.1"/>
    </source>
</evidence>